<dbReference type="RefSeq" id="WP_270170692.1">
    <property type="nucleotide sequence ID" value="NZ_CP089391.1"/>
</dbReference>
<evidence type="ECO:0000313" key="2">
    <source>
        <dbReference type="Proteomes" id="UP001179614"/>
    </source>
</evidence>
<proteinExistence type="predicted"/>
<sequence length="136" mass="14814">MPEQTIVALFTGATGVQAASARPIMNSGAARTAGARKHIDRHVKRHGAIPLRTFTFISSSSVVAVSPRRRQARVTDLLRSEEADQCELDSLNAKVERVAAPDLDGSDRFSAQNEPMPFRGALMQSCDIFIPQMDYG</sequence>
<keyword evidence="2" id="KW-1185">Reference proteome</keyword>
<accession>A0ABY7MVU5</accession>
<dbReference type="EMBL" id="CP089391">
    <property type="protein sequence ID" value="WBL81731.1"/>
    <property type="molecule type" value="Genomic_DNA"/>
</dbReference>
<protein>
    <submittedName>
        <fullName evidence="1">Uncharacterized protein</fullName>
    </submittedName>
</protein>
<name>A0ABY7MVU5_9BRAD</name>
<dbReference type="Proteomes" id="UP001179614">
    <property type="component" value="Chromosome"/>
</dbReference>
<reference evidence="1" key="1">
    <citation type="submission" date="2021-12" db="EMBL/GenBank/DDBJ databases">
        <title>Bradyrhizobium xenonodulans sp. nov.</title>
        <authorList>
            <person name="Claassens R."/>
            <person name="Venter S.N."/>
            <person name="Beukes C.W."/>
            <person name="Stepkowski T."/>
            <person name="Steenkamp E.T."/>
        </authorList>
    </citation>
    <scope>NUCLEOTIDE SEQUENCE</scope>
    <source>
        <strain evidence="1">14AB</strain>
    </source>
</reference>
<organism evidence="1 2">
    <name type="scientific">Bradyrhizobium xenonodulans</name>
    <dbReference type="NCBI Taxonomy" id="2736875"/>
    <lineage>
        <taxon>Bacteria</taxon>
        <taxon>Pseudomonadati</taxon>
        <taxon>Pseudomonadota</taxon>
        <taxon>Alphaproteobacteria</taxon>
        <taxon>Hyphomicrobiales</taxon>
        <taxon>Nitrobacteraceae</taxon>
        <taxon>Bradyrhizobium</taxon>
    </lineage>
</organism>
<gene>
    <name evidence="1" type="ORF">I3J27_15390</name>
</gene>
<evidence type="ECO:0000313" key="1">
    <source>
        <dbReference type="EMBL" id="WBL81731.1"/>
    </source>
</evidence>